<dbReference type="STRING" id="1190417.SAMN05660690_0731"/>
<dbReference type="Proteomes" id="UP000199416">
    <property type="component" value="Unassembled WGS sequence"/>
</dbReference>
<dbReference type="RefSeq" id="WP_245691771.1">
    <property type="nucleotide sequence ID" value="NZ_FMZF01000001.1"/>
</dbReference>
<organism evidence="3 4">
    <name type="scientific">Geodermatophilus telluris</name>
    <dbReference type="NCBI Taxonomy" id="1190417"/>
    <lineage>
        <taxon>Bacteria</taxon>
        <taxon>Bacillati</taxon>
        <taxon>Actinomycetota</taxon>
        <taxon>Actinomycetes</taxon>
        <taxon>Geodermatophilales</taxon>
        <taxon>Geodermatophilaceae</taxon>
        <taxon>Geodermatophilus</taxon>
    </lineage>
</organism>
<keyword evidence="4" id="KW-1185">Reference proteome</keyword>
<dbReference type="EMBL" id="FMZF01000001">
    <property type="protein sequence ID" value="SDC15577.1"/>
    <property type="molecule type" value="Genomic_DNA"/>
</dbReference>
<accession>A0A1G6JAA8</accession>
<reference evidence="4" key="1">
    <citation type="submission" date="2016-10" db="EMBL/GenBank/DDBJ databases">
        <authorList>
            <person name="Varghese N."/>
            <person name="Submissions S."/>
        </authorList>
    </citation>
    <scope>NUCLEOTIDE SEQUENCE [LARGE SCALE GENOMIC DNA]</scope>
    <source>
        <strain evidence="4">DSM 45421</strain>
    </source>
</reference>
<dbReference type="PROSITE" id="PS51257">
    <property type="entry name" value="PROKAR_LIPOPROTEIN"/>
    <property type="match status" value="1"/>
</dbReference>
<evidence type="ECO:0000313" key="3">
    <source>
        <dbReference type="EMBL" id="SDC15577.1"/>
    </source>
</evidence>
<feature type="region of interest" description="Disordered" evidence="1">
    <location>
        <begin position="181"/>
        <end position="200"/>
    </location>
</feature>
<name>A0A1G6JAA8_9ACTN</name>
<sequence length="200" mass="20950">MTRSRRTAAAAALLAAPLLATGCGGDTSVSDELPACASGDDATAAHGVVLMAQAVPTATWLPCVESVPVGWTFTGLDAHSGAARFWLDSDRDGAHAIEVQLDADCDTTGATEIPSEREGLRRFERVEQVSPRFLGERYYVFPGGCLTVVFRLSGDNRGEPLALATQSLGVVSREDLAAQVHEESGGRLQLDPPAAEGDPS</sequence>
<feature type="signal peptide" evidence="2">
    <location>
        <begin position="1"/>
        <end position="22"/>
    </location>
</feature>
<protein>
    <submittedName>
        <fullName evidence="3">Uncharacterized protein</fullName>
    </submittedName>
</protein>
<proteinExistence type="predicted"/>
<keyword evidence="2" id="KW-0732">Signal</keyword>
<evidence type="ECO:0000313" key="4">
    <source>
        <dbReference type="Proteomes" id="UP000199416"/>
    </source>
</evidence>
<evidence type="ECO:0000256" key="2">
    <source>
        <dbReference type="SAM" id="SignalP"/>
    </source>
</evidence>
<evidence type="ECO:0000256" key="1">
    <source>
        <dbReference type="SAM" id="MobiDB-lite"/>
    </source>
</evidence>
<dbReference type="AlphaFoldDB" id="A0A1G6JAA8"/>
<gene>
    <name evidence="3" type="ORF">SAMN05660690_0731</name>
</gene>
<feature type="chain" id="PRO_5038653823" evidence="2">
    <location>
        <begin position="23"/>
        <end position="200"/>
    </location>
</feature>